<name>A0ABX0UYS4_9HYPH</name>
<dbReference type="InterPro" id="IPR011047">
    <property type="entry name" value="Quinoprotein_ADH-like_sf"/>
</dbReference>
<sequence length="329" mass="34580">MTSAVSLLDKVAGFEAGAHVTGVRWLDGTAAFALGDGGVLLDRAGERRRVEAHPDAGALVVAQAGKRLLTGGDDGRIAATAADGTVETLVDEKGRWITALTARDDGAFAWATGKRVSARDAKGREAATEVPATAQGLAFAPKGFRLAIAHYNGVTLWFPAVENGTEQLMWKGSHLDITVSPDGHYVVTSMQENTLHGWRLADGKDMRMAGYPAKTRSLSWSHDGEWLATSGAEAAIVWPFAKGGPMGKPPRECGVRPAVVTQVAFHPTALVLAAGYADGAAMIIRLTDAAELMVRTADEAPVTALAWDRKGTRLAFGTEDGEAGILTLP</sequence>
<dbReference type="PANTHER" id="PTHR19879:SF9">
    <property type="entry name" value="TRANSCRIPTION INITIATION FACTOR TFIID SUBUNIT 5"/>
    <property type="match status" value="1"/>
</dbReference>
<dbReference type="Proteomes" id="UP001429580">
    <property type="component" value="Unassembled WGS sequence"/>
</dbReference>
<evidence type="ECO:0008006" key="3">
    <source>
        <dbReference type="Google" id="ProtNLM"/>
    </source>
</evidence>
<dbReference type="SMART" id="SM00320">
    <property type="entry name" value="WD40"/>
    <property type="match status" value="5"/>
</dbReference>
<dbReference type="EMBL" id="JAASQI010000004">
    <property type="protein sequence ID" value="NIJ58106.1"/>
    <property type="molecule type" value="Genomic_DNA"/>
</dbReference>
<organism evidence="1 2">
    <name type="scientific">Pseudochelatococcus lubricantis</name>
    <dbReference type="NCBI Taxonomy" id="1538102"/>
    <lineage>
        <taxon>Bacteria</taxon>
        <taxon>Pseudomonadati</taxon>
        <taxon>Pseudomonadota</taxon>
        <taxon>Alphaproteobacteria</taxon>
        <taxon>Hyphomicrobiales</taxon>
        <taxon>Chelatococcaceae</taxon>
        <taxon>Pseudochelatococcus</taxon>
    </lineage>
</organism>
<accession>A0ABX0UYS4</accession>
<keyword evidence="2" id="KW-1185">Reference proteome</keyword>
<proteinExistence type="predicted"/>
<dbReference type="InterPro" id="IPR015943">
    <property type="entry name" value="WD40/YVTN_repeat-like_dom_sf"/>
</dbReference>
<evidence type="ECO:0000313" key="2">
    <source>
        <dbReference type="Proteomes" id="UP001429580"/>
    </source>
</evidence>
<evidence type="ECO:0000313" key="1">
    <source>
        <dbReference type="EMBL" id="NIJ58106.1"/>
    </source>
</evidence>
<dbReference type="SUPFAM" id="SSF50998">
    <property type="entry name" value="Quinoprotein alcohol dehydrogenase-like"/>
    <property type="match status" value="1"/>
</dbReference>
<dbReference type="InterPro" id="IPR001680">
    <property type="entry name" value="WD40_rpt"/>
</dbReference>
<protein>
    <recommendedName>
        <fullName evidence="3">WD40 repeat domain-containing protein</fullName>
    </recommendedName>
</protein>
<gene>
    <name evidence="1" type="ORF">FHS82_001948</name>
</gene>
<dbReference type="RefSeq" id="WP_166951687.1">
    <property type="nucleotide sequence ID" value="NZ_JAASQI010000004.1"/>
</dbReference>
<reference evidence="1 2" key="1">
    <citation type="submission" date="2020-03" db="EMBL/GenBank/DDBJ databases">
        <title>Genomic Encyclopedia of Type Strains, Phase IV (KMG-IV): sequencing the most valuable type-strain genomes for metagenomic binning, comparative biology and taxonomic classification.</title>
        <authorList>
            <person name="Goeker M."/>
        </authorList>
    </citation>
    <scope>NUCLEOTIDE SEQUENCE [LARGE SCALE GENOMIC DNA]</scope>
    <source>
        <strain evidence="1 2">DSM 103870</strain>
    </source>
</reference>
<comment type="caution">
    <text evidence="1">The sequence shown here is derived from an EMBL/GenBank/DDBJ whole genome shotgun (WGS) entry which is preliminary data.</text>
</comment>
<dbReference type="Gene3D" id="2.130.10.10">
    <property type="entry name" value="YVTN repeat-like/Quinoprotein amine dehydrogenase"/>
    <property type="match status" value="2"/>
</dbReference>
<dbReference type="PANTHER" id="PTHR19879">
    <property type="entry name" value="TRANSCRIPTION INITIATION FACTOR TFIID"/>
    <property type="match status" value="1"/>
</dbReference>